<evidence type="ECO:0000313" key="4">
    <source>
        <dbReference type="Proteomes" id="UP001497512"/>
    </source>
</evidence>
<dbReference type="CDD" id="cd00010">
    <property type="entry name" value="AAI_LTSS"/>
    <property type="match status" value="1"/>
</dbReference>
<evidence type="ECO:0000313" key="3">
    <source>
        <dbReference type="EMBL" id="CAK9205040.1"/>
    </source>
</evidence>
<proteinExistence type="predicted"/>
<keyword evidence="1" id="KW-1133">Transmembrane helix</keyword>
<dbReference type="Pfam" id="PF00234">
    <property type="entry name" value="Tryp_alpha_amyl"/>
    <property type="match status" value="1"/>
</dbReference>
<protein>
    <recommendedName>
        <fullName evidence="2">Bifunctional inhibitor/plant lipid transfer protein/seed storage helical domain-containing protein</fullName>
    </recommendedName>
</protein>
<sequence length="231" mass="24311">MDSVLHTSRGGFVLIVCGWMSLLFLVSFFGYVGPVSSIGADVAAAAAPSAMTPPTECSMPSDMMVSGNNCSYYDEQSMDGLMGGCREFLTNTENAPTQDCCFGVNQVAYARTPCFCKATFYPLDSAVDASGGVNVTRQKLLPGLCLVTLDLCNLCLDFVSPLGTGVPSPGSSSKLHRTGMAILKLLLALLLVGAVITITLLVYRTYKARNGAAAKEHQSQTYVASVPGGSY</sequence>
<keyword evidence="1" id="KW-0812">Transmembrane</keyword>
<dbReference type="InterPro" id="IPR036312">
    <property type="entry name" value="Bifun_inhib/LTP/seed_sf"/>
</dbReference>
<dbReference type="InterPro" id="IPR016140">
    <property type="entry name" value="Bifunc_inhib/LTP/seed_store"/>
</dbReference>
<name>A0ABP0TU47_9BRYO</name>
<feature type="transmembrane region" description="Helical" evidence="1">
    <location>
        <begin position="12"/>
        <end position="32"/>
    </location>
</feature>
<evidence type="ECO:0000256" key="1">
    <source>
        <dbReference type="SAM" id="Phobius"/>
    </source>
</evidence>
<dbReference type="Proteomes" id="UP001497512">
    <property type="component" value="Chromosome 14"/>
</dbReference>
<organism evidence="3 4">
    <name type="scientific">Sphagnum troendelagicum</name>
    <dbReference type="NCBI Taxonomy" id="128251"/>
    <lineage>
        <taxon>Eukaryota</taxon>
        <taxon>Viridiplantae</taxon>
        <taxon>Streptophyta</taxon>
        <taxon>Embryophyta</taxon>
        <taxon>Bryophyta</taxon>
        <taxon>Sphagnophytina</taxon>
        <taxon>Sphagnopsida</taxon>
        <taxon>Sphagnales</taxon>
        <taxon>Sphagnaceae</taxon>
        <taxon>Sphagnum</taxon>
    </lineage>
</organism>
<gene>
    <name evidence="3" type="ORF">CSSPTR1EN2_LOCUS7687</name>
</gene>
<feature type="transmembrane region" description="Helical" evidence="1">
    <location>
        <begin position="181"/>
        <end position="203"/>
    </location>
</feature>
<dbReference type="Gene3D" id="1.10.110.10">
    <property type="entry name" value="Plant lipid-transfer and hydrophobic proteins"/>
    <property type="match status" value="1"/>
</dbReference>
<dbReference type="SUPFAM" id="SSF47699">
    <property type="entry name" value="Bifunctional inhibitor/lipid-transfer protein/seed storage 2S albumin"/>
    <property type="match status" value="1"/>
</dbReference>
<keyword evidence="4" id="KW-1185">Reference proteome</keyword>
<feature type="domain" description="Bifunctional inhibitor/plant lipid transfer protein/seed storage helical" evidence="2">
    <location>
        <begin position="76"/>
        <end position="151"/>
    </location>
</feature>
<accession>A0ABP0TU47</accession>
<evidence type="ECO:0000259" key="2">
    <source>
        <dbReference type="Pfam" id="PF00234"/>
    </source>
</evidence>
<dbReference type="EMBL" id="OZ019906">
    <property type="protein sequence ID" value="CAK9205040.1"/>
    <property type="molecule type" value="Genomic_DNA"/>
</dbReference>
<keyword evidence="1" id="KW-0472">Membrane</keyword>
<reference evidence="3" key="1">
    <citation type="submission" date="2024-02" db="EMBL/GenBank/DDBJ databases">
        <authorList>
            <consortium name="ELIXIR-Norway"/>
            <consortium name="Elixir Norway"/>
        </authorList>
    </citation>
    <scope>NUCLEOTIDE SEQUENCE</scope>
</reference>